<evidence type="ECO:0000313" key="8">
    <source>
        <dbReference type="EMBL" id="MBC5715352.1"/>
    </source>
</evidence>
<evidence type="ECO:0000256" key="1">
    <source>
        <dbReference type="ARBA" id="ARBA00004167"/>
    </source>
</evidence>
<evidence type="ECO:0000256" key="7">
    <source>
        <dbReference type="SAM" id="Phobius"/>
    </source>
</evidence>
<evidence type="ECO:0000256" key="3">
    <source>
        <dbReference type="ARBA" id="ARBA00022692"/>
    </source>
</evidence>
<dbReference type="Proteomes" id="UP000606720">
    <property type="component" value="Unassembled WGS sequence"/>
</dbReference>
<dbReference type="EMBL" id="JACOPH010000018">
    <property type="protein sequence ID" value="MBC5715352.1"/>
    <property type="molecule type" value="Genomic_DNA"/>
</dbReference>
<feature type="coiled-coil region" evidence="6">
    <location>
        <begin position="102"/>
        <end position="139"/>
    </location>
</feature>
<comment type="caution">
    <text evidence="8">The sequence shown here is derived from an EMBL/GenBank/DDBJ whole genome shotgun (WGS) entry which is preliminary data.</text>
</comment>
<evidence type="ECO:0000313" key="9">
    <source>
        <dbReference type="Proteomes" id="UP000606720"/>
    </source>
</evidence>
<keyword evidence="5 7" id="KW-0472">Membrane</keyword>
<organism evidence="8 9">
    <name type="scientific">Roseburia zhanii</name>
    <dbReference type="NCBI Taxonomy" id="2763064"/>
    <lineage>
        <taxon>Bacteria</taxon>
        <taxon>Bacillati</taxon>
        <taxon>Bacillota</taxon>
        <taxon>Clostridia</taxon>
        <taxon>Lachnospirales</taxon>
        <taxon>Lachnospiraceae</taxon>
        <taxon>Roseburia</taxon>
    </lineage>
</organism>
<keyword evidence="3 7" id="KW-0812">Transmembrane</keyword>
<dbReference type="InterPro" id="IPR050739">
    <property type="entry name" value="MFP"/>
</dbReference>
<keyword evidence="9" id="KW-1185">Reference proteome</keyword>
<proteinExistence type="inferred from homology"/>
<dbReference type="GO" id="GO:0016020">
    <property type="term" value="C:membrane"/>
    <property type="evidence" value="ECO:0007669"/>
    <property type="project" value="UniProtKB-SubCell"/>
</dbReference>
<dbReference type="PANTHER" id="PTHR30386:SF26">
    <property type="entry name" value="TRANSPORT PROTEIN COMB"/>
    <property type="match status" value="1"/>
</dbReference>
<accession>A0A923LQR8</accession>
<protein>
    <submittedName>
        <fullName evidence="8">HlyD family efflux transporter periplasmic adaptor subunit</fullName>
    </submittedName>
</protein>
<comment type="subcellular location">
    <subcellularLocation>
        <location evidence="1">Membrane</location>
        <topology evidence="1">Single-pass membrane protein</topology>
    </subcellularLocation>
</comment>
<dbReference type="RefSeq" id="WP_178052092.1">
    <property type="nucleotide sequence ID" value="NZ_JACOPH010000018.1"/>
</dbReference>
<keyword evidence="4 7" id="KW-1133">Transmembrane helix</keyword>
<keyword evidence="6" id="KW-0175">Coiled coil</keyword>
<dbReference type="PANTHER" id="PTHR30386">
    <property type="entry name" value="MEMBRANE FUSION SUBUNIT OF EMRAB-TOLC MULTIDRUG EFFLUX PUMP"/>
    <property type="match status" value="1"/>
</dbReference>
<evidence type="ECO:0000256" key="4">
    <source>
        <dbReference type="ARBA" id="ARBA00022989"/>
    </source>
</evidence>
<evidence type="ECO:0000256" key="6">
    <source>
        <dbReference type="SAM" id="Coils"/>
    </source>
</evidence>
<dbReference type="AlphaFoldDB" id="A0A923LQR8"/>
<name>A0A923LQR8_9FIRM</name>
<evidence type="ECO:0000256" key="5">
    <source>
        <dbReference type="ARBA" id="ARBA00023136"/>
    </source>
</evidence>
<reference evidence="8" key="1">
    <citation type="submission" date="2020-08" db="EMBL/GenBank/DDBJ databases">
        <title>Genome public.</title>
        <authorList>
            <person name="Liu C."/>
            <person name="Sun Q."/>
        </authorList>
    </citation>
    <scope>NUCLEOTIDE SEQUENCE</scope>
    <source>
        <strain evidence="8">BX1005</strain>
    </source>
</reference>
<evidence type="ECO:0000256" key="2">
    <source>
        <dbReference type="ARBA" id="ARBA00009477"/>
    </source>
</evidence>
<gene>
    <name evidence="8" type="ORF">H8S17_14280</name>
</gene>
<sequence length="303" mass="33404">MAELFRKSALDTLATPEQLDKQVKIVRPSVWIVCMALLVGVVTFILWSFTYHISNGVNAEGVVFSNHNVVQIKAERNCIVTDVLAVRGEYVETGDIIAVVSNDELLQEIEADRIALDAMETEDEAYEKAAEKLQNLRDSYVAATVIKSTAAGYIQSVCATGNALMSGDGIATIMPDSGYHEVIAYVSLQTAQNLRVGMPVQVSPSYAPREEYGYMSGVVTQISDMPAAKENILEQMGTLSYVENILPETSCVEVRVKLNLDSDSKNNYLWSNEKGKQLSVELGTQCDVIIVTDEYRPIELLFE</sequence>
<comment type="similarity">
    <text evidence="2">Belongs to the membrane fusion protein (MFP) (TC 8.A.1) family.</text>
</comment>
<feature type="transmembrane region" description="Helical" evidence="7">
    <location>
        <begin position="30"/>
        <end position="49"/>
    </location>
</feature>